<reference evidence="2 3" key="1">
    <citation type="submission" date="2020-02" db="EMBL/GenBank/DDBJ databases">
        <authorList>
            <person name="Ferguson B K."/>
        </authorList>
    </citation>
    <scope>NUCLEOTIDE SEQUENCE [LARGE SCALE GENOMIC DNA]</scope>
</reference>
<accession>A0A6H5GD20</accession>
<feature type="region of interest" description="Disordered" evidence="1">
    <location>
        <begin position="28"/>
        <end position="48"/>
    </location>
</feature>
<keyword evidence="3" id="KW-1185">Reference proteome</keyword>
<evidence type="ECO:0000313" key="3">
    <source>
        <dbReference type="Proteomes" id="UP000479000"/>
    </source>
</evidence>
<dbReference type="AlphaFoldDB" id="A0A6H5GD20"/>
<protein>
    <submittedName>
        <fullName evidence="2">Uncharacterized protein</fullName>
    </submittedName>
</protein>
<name>A0A6H5GD20_9HEMI</name>
<sequence length="113" mass="12739">MKVLGSVVVPFEKGKIVHGLTDLRCRPCSRSQKREGSHTSKRQPPTSIRFMFEASSHPRARFPTGSSRWLLSGEGAYPARQTCYQSLDLTSPESMIYGPYKYPVFIGRTRSTL</sequence>
<evidence type="ECO:0000256" key="1">
    <source>
        <dbReference type="SAM" id="MobiDB-lite"/>
    </source>
</evidence>
<proteinExistence type="predicted"/>
<organism evidence="2 3">
    <name type="scientific">Nesidiocoris tenuis</name>
    <dbReference type="NCBI Taxonomy" id="355587"/>
    <lineage>
        <taxon>Eukaryota</taxon>
        <taxon>Metazoa</taxon>
        <taxon>Ecdysozoa</taxon>
        <taxon>Arthropoda</taxon>
        <taxon>Hexapoda</taxon>
        <taxon>Insecta</taxon>
        <taxon>Pterygota</taxon>
        <taxon>Neoptera</taxon>
        <taxon>Paraneoptera</taxon>
        <taxon>Hemiptera</taxon>
        <taxon>Heteroptera</taxon>
        <taxon>Panheteroptera</taxon>
        <taxon>Cimicomorpha</taxon>
        <taxon>Miridae</taxon>
        <taxon>Dicyphina</taxon>
        <taxon>Nesidiocoris</taxon>
    </lineage>
</organism>
<gene>
    <name evidence="2" type="ORF">NTEN_LOCUS7044</name>
</gene>
<feature type="non-terminal residue" evidence="2">
    <location>
        <position position="113"/>
    </location>
</feature>
<dbReference type="EMBL" id="CADCXU010010456">
    <property type="protein sequence ID" value="CAB0001257.1"/>
    <property type="molecule type" value="Genomic_DNA"/>
</dbReference>
<evidence type="ECO:0000313" key="2">
    <source>
        <dbReference type="EMBL" id="CAB0001257.1"/>
    </source>
</evidence>
<dbReference type="Proteomes" id="UP000479000">
    <property type="component" value="Unassembled WGS sequence"/>
</dbReference>